<keyword evidence="3" id="KW-1185">Reference proteome</keyword>
<dbReference type="EMBL" id="CAJPIN010010996">
    <property type="protein sequence ID" value="CAG2059945.1"/>
    <property type="molecule type" value="Genomic_DNA"/>
</dbReference>
<organism evidence="2 3">
    <name type="scientific">Timema podura</name>
    <name type="common">Walking stick</name>
    <dbReference type="NCBI Taxonomy" id="61482"/>
    <lineage>
        <taxon>Eukaryota</taxon>
        <taxon>Metazoa</taxon>
        <taxon>Ecdysozoa</taxon>
        <taxon>Arthropoda</taxon>
        <taxon>Hexapoda</taxon>
        <taxon>Insecta</taxon>
        <taxon>Pterygota</taxon>
        <taxon>Neoptera</taxon>
        <taxon>Polyneoptera</taxon>
        <taxon>Phasmatodea</taxon>
        <taxon>Timematodea</taxon>
        <taxon>Timematoidea</taxon>
        <taxon>Timematidae</taxon>
        <taxon>Timema</taxon>
    </lineage>
</organism>
<dbReference type="Proteomes" id="UP001153148">
    <property type="component" value="Unassembled WGS sequence"/>
</dbReference>
<evidence type="ECO:0000313" key="3">
    <source>
        <dbReference type="Proteomes" id="UP001153148"/>
    </source>
</evidence>
<name>A0ABN7NYM7_TIMPD</name>
<evidence type="ECO:0000259" key="1">
    <source>
        <dbReference type="PROSITE" id="PS50003"/>
    </source>
</evidence>
<sequence length="118" mass="13668">MHDYKSIPQTNNISRHSTYKLKCLRSFWQLESFNTSIAAVITPFRRLVLCAESRREMEEWISALKAASARDYYEAGEHQDFLSGHHHWYATSHARPTYCNVCREALSGNRTVCLVEAT</sequence>
<dbReference type="InterPro" id="IPR001849">
    <property type="entry name" value="PH_domain"/>
</dbReference>
<dbReference type="SUPFAM" id="SSF50729">
    <property type="entry name" value="PH domain-like"/>
    <property type="match status" value="1"/>
</dbReference>
<reference evidence="2" key="1">
    <citation type="submission" date="2021-03" db="EMBL/GenBank/DDBJ databases">
        <authorList>
            <person name="Tran Van P."/>
        </authorList>
    </citation>
    <scope>NUCLEOTIDE SEQUENCE</scope>
</reference>
<accession>A0ABN7NYM7</accession>
<proteinExistence type="predicted"/>
<dbReference type="Gene3D" id="2.30.29.30">
    <property type="entry name" value="Pleckstrin-homology domain (PH domain)/Phosphotyrosine-binding domain (PTB)"/>
    <property type="match status" value="1"/>
</dbReference>
<protein>
    <recommendedName>
        <fullName evidence="1">PH domain-containing protein</fullName>
    </recommendedName>
</protein>
<dbReference type="PROSITE" id="PS50003">
    <property type="entry name" value="PH_DOMAIN"/>
    <property type="match status" value="1"/>
</dbReference>
<evidence type="ECO:0000313" key="2">
    <source>
        <dbReference type="EMBL" id="CAG2059945.1"/>
    </source>
</evidence>
<dbReference type="InterPro" id="IPR011993">
    <property type="entry name" value="PH-like_dom_sf"/>
</dbReference>
<comment type="caution">
    <text evidence="2">The sequence shown here is derived from an EMBL/GenBank/DDBJ whole genome shotgun (WGS) entry which is preliminary data.</text>
</comment>
<gene>
    <name evidence="2" type="ORF">TPAB3V08_LOCUS6903</name>
</gene>
<feature type="domain" description="PH" evidence="1">
    <location>
        <begin position="1"/>
        <end position="69"/>
    </location>
</feature>